<gene>
    <name evidence="2" type="ORF">N656DRAFT_710675</name>
</gene>
<evidence type="ECO:0000256" key="1">
    <source>
        <dbReference type="SAM" id="MobiDB-lite"/>
    </source>
</evidence>
<comment type="caution">
    <text evidence="2">The sequence shown here is derived from an EMBL/GenBank/DDBJ whole genome shotgun (WGS) entry which is preliminary data.</text>
</comment>
<dbReference type="EMBL" id="MU853344">
    <property type="protein sequence ID" value="KAK4111960.1"/>
    <property type="molecule type" value="Genomic_DNA"/>
</dbReference>
<protein>
    <submittedName>
        <fullName evidence="2">Uncharacterized protein</fullName>
    </submittedName>
</protein>
<feature type="region of interest" description="Disordered" evidence="1">
    <location>
        <begin position="66"/>
        <end position="105"/>
    </location>
</feature>
<evidence type="ECO:0000313" key="3">
    <source>
        <dbReference type="Proteomes" id="UP001302812"/>
    </source>
</evidence>
<organism evidence="2 3">
    <name type="scientific">Canariomyces notabilis</name>
    <dbReference type="NCBI Taxonomy" id="2074819"/>
    <lineage>
        <taxon>Eukaryota</taxon>
        <taxon>Fungi</taxon>
        <taxon>Dikarya</taxon>
        <taxon>Ascomycota</taxon>
        <taxon>Pezizomycotina</taxon>
        <taxon>Sordariomycetes</taxon>
        <taxon>Sordariomycetidae</taxon>
        <taxon>Sordariales</taxon>
        <taxon>Chaetomiaceae</taxon>
        <taxon>Canariomyces</taxon>
    </lineage>
</organism>
<accession>A0AAN6TCR5</accession>
<dbReference type="RefSeq" id="XP_064669530.1">
    <property type="nucleotide sequence ID" value="XM_064811693.1"/>
</dbReference>
<name>A0AAN6TCR5_9PEZI</name>
<evidence type="ECO:0000313" key="2">
    <source>
        <dbReference type="EMBL" id="KAK4111960.1"/>
    </source>
</evidence>
<reference evidence="2" key="2">
    <citation type="submission" date="2023-05" db="EMBL/GenBank/DDBJ databases">
        <authorList>
            <consortium name="Lawrence Berkeley National Laboratory"/>
            <person name="Steindorff A."/>
            <person name="Hensen N."/>
            <person name="Bonometti L."/>
            <person name="Westerberg I."/>
            <person name="Brannstrom I.O."/>
            <person name="Guillou S."/>
            <person name="Cros-Aarteil S."/>
            <person name="Calhoun S."/>
            <person name="Haridas S."/>
            <person name="Kuo A."/>
            <person name="Mondo S."/>
            <person name="Pangilinan J."/>
            <person name="Riley R."/>
            <person name="Labutti K."/>
            <person name="Andreopoulos B."/>
            <person name="Lipzen A."/>
            <person name="Chen C."/>
            <person name="Yanf M."/>
            <person name="Daum C."/>
            <person name="Ng V."/>
            <person name="Clum A."/>
            <person name="Ohm R."/>
            <person name="Martin F."/>
            <person name="Silar P."/>
            <person name="Natvig D."/>
            <person name="Lalanne C."/>
            <person name="Gautier V."/>
            <person name="Ament-Velasquez S.L."/>
            <person name="Kruys A."/>
            <person name="Hutchinson M.I."/>
            <person name="Powell A.J."/>
            <person name="Barry K."/>
            <person name="Miller A.N."/>
            <person name="Grigoriev I.V."/>
            <person name="Debuchy R."/>
            <person name="Gladieux P."/>
            <person name="Thoren M.H."/>
            <person name="Johannesson H."/>
        </authorList>
    </citation>
    <scope>NUCLEOTIDE SEQUENCE</scope>
    <source>
        <strain evidence="2">CBS 508.74</strain>
    </source>
</reference>
<dbReference type="Proteomes" id="UP001302812">
    <property type="component" value="Unassembled WGS sequence"/>
</dbReference>
<dbReference type="GeneID" id="89935818"/>
<dbReference type="AlphaFoldDB" id="A0AAN6TCR5"/>
<proteinExistence type="predicted"/>
<sequence length="120" mass="14000">MAGEAEYWSFPTNPEEFDQDERISFSKLDNKYIAVQDDGTEYEFDHGLRRWIPIIDEALIEEQQKGYMMPNADDSHDDRQGGPQGRKRKMDHSNDREVSCARMHNCSVGRPARRHAFLLP</sequence>
<keyword evidence="3" id="KW-1185">Reference proteome</keyword>
<reference evidence="2" key="1">
    <citation type="journal article" date="2023" name="Mol. Phylogenet. Evol.">
        <title>Genome-scale phylogeny and comparative genomics of the fungal order Sordariales.</title>
        <authorList>
            <person name="Hensen N."/>
            <person name="Bonometti L."/>
            <person name="Westerberg I."/>
            <person name="Brannstrom I.O."/>
            <person name="Guillou S."/>
            <person name="Cros-Aarteil S."/>
            <person name="Calhoun S."/>
            <person name="Haridas S."/>
            <person name="Kuo A."/>
            <person name="Mondo S."/>
            <person name="Pangilinan J."/>
            <person name="Riley R."/>
            <person name="LaButti K."/>
            <person name="Andreopoulos B."/>
            <person name="Lipzen A."/>
            <person name="Chen C."/>
            <person name="Yan M."/>
            <person name="Daum C."/>
            <person name="Ng V."/>
            <person name="Clum A."/>
            <person name="Steindorff A."/>
            <person name="Ohm R.A."/>
            <person name="Martin F."/>
            <person name="Silar P."/>
            <person name="Natvig D.O."/>
            <person name="Lalanne C."/>
            <person name="Gautier V."/>
            <person name="Ament-Velasquez S.L."/>
            <person name="Kruys A."/>
            <person name="Hutchinson M.I."/>
            <person name="Powell A.J."/>
            <person name="Barry K."/>
            <person name="Miller A.N."/>
            <person name="Grigoriev I.V."/>
            <person name="Debuchy R."/>
            <person name="Gladieux P."/>
            <person name="Hiltunen Thoren M."/>
            <person name="Johannesson H."/>
        </authorList>
    </citation>
    <scope>NUCLEOTIDE SEQUENCE</scope>
    <source>
        <strain evidence="2">CBS 508.74</strain>
    </source>
</reference>